<dbReference type="Pfam" id="PF24626">
    <property type="entry name" value="SH3_Tf2-1"/>
    <property type="match status" value="1"/>
</dbReference>
<dbReference type="GeneID" id="107887956"/>
<feature type="domain" description="Tf2-1-like SH3-like" evidence="1">
    <location>
        <begin position="9"/>
        <end position="74"/>
    </location>
</feature>
<dbReference type="AlphaFoldDB" id="A0A1U8HNQ4"/>
<reference evidence="3" key="2">
    <citation type="submission" date="2025-08" db="UniProtKB">
        <authorList>
            <consortium name="RefSeq"/>
        </authorList>
    </citation>
    <scope>IDENTIFICATION</scope>
</reference>
<name>A0A1U8HNQ4_GOSHI</name>
<accession>A0A1U8HNQ4</accession>
<dbReference type="PANTHER" id="PTHR46148">
    <property type="entry name" value="CHROMO DOMAIN-CONTAINING PROTEIN"/>
    <property type="match status" value="1"/>
</dbReference>
<dbReference type="RefSeq" id="XP_016667656.1">
    <property type="nucleotide sequence ID" value="XM_016812167.1"/>
</dbReference>
<reference evidence="2" key="1">
    <citation type="journal article" date="2020" name="Nat. Genet.">
        <title>Genomic diversifications of five Gossypium allopolyploid species and their impact on cotton improvement.</title>
        <authorList>
            <person name="Chen Z.J."/>
            <person name="Sreedasyam A."/>
            <person name="Ando A."/>
            <person name="Song Q."/>
            <person name="De Santiago L.M."/>
            <person name="Hulse-Kemp A.M."/>
            <person name="Ding M."/>
            <person name="Ye W."/>
            <person name="Kirkbride R.C."/>
            <person name="Jenkins J."/>
            <person name="Plott C."/>
            <person name="Lovell J."/>
            <person name="Lin Y.M."/>
            <person name="Vaughn R."/>
            <person name="Liu B."/>
            <person name="Simpson S."/>
            <person name="Scheffler B.E."/>
            <person name="Wen L."/>
            <person name="Saski C.A."/>
            <person name="Grover C.E."/>
            <person name="Hu G."/>
            <person name="Conover J.L."/>
            <person name="Carlson J.W."/>
            <person name="Shu S."/>
            <person name="Boston L.B."/>
            <person name="Williams M."/>
            <person name="Peterson D.G."/>
            <person name="McGee K."/>
            <person name="Jones D.C."/>
            <person name="Wendel J.F."/>
            <person name="Stelly D.M."/>
            <person name="Grimwood J."/>
            <person name="Schmutz J."/>
        </authorList>
    </citation>
    <scope>NUCLEOTIDE SEQUENCE [LARGE SCALE GENOMIC DNA]</scope>
    <source>
        <strain evidence="2">cv. TM-1</strain>
    </source>
</reference>
<dbReference type="InterPro" id="IPR056924">
    <property type="entry name" value="SH3_Tf2-1"/>
</dbReference>
<evidence type="ECO:0000259" key="1">
    <source>
        <dbReference type="Pfam" id="PF24626"/>
    </source>
</evidence>
<evidence type="ECO:0000313" key="2">
    <source>
        <dbReference type="Proteomes" id="UP000818029"/>
    </source>
</evidence>
<dbReference type="KEGG" id="ghi:107887956"/>
<organism evidence="2 3">
    <name type="scientific">Gossypium hirsutum</name>
    <name type="common">Upland cotton</name>
    <name type="synonym">Gossypium mexicanum</name>
    <dbReference type="NCBI Taxonomy" id="3635"/>
    <lineage>
        <taxon>Eukaryota</taxon>
        <taxon>Viridiplantae</taxon>
        <taxon>Streptophyta</taxon>
        <taxon>Embryophyta</taxon>
        <taxon>Tracheophyta</taxon>
        <taxon>Spermatophyta</taxon>
        <taxon>Magnoliopsida</taxon>
        <taxon>eudicotyledons</taxon>
        <taxon>Gunneridae</taxon>
        <taxon>Pentapetalae</taxon>
        <taxon>rosids</taxon>
        <taxon>malvids</taxon>
        <taxon>Malvales</taxon>
        <taxon>Malvaceae</taxon>
        <taxon>Malvoideae</taxon>
        <taxon>Gossypium</taxon>
    </lineage>
</organism>
<dbReference type="PANTHER" id="PTHR46148:SF44">
    <property type="entry name" value="GAG-POL POLYPROTEIN"/>
    <property type="match status" value="1"/>
</dbReference>
<dbReference type="STRING" id="3635.A0A1U8HNQ4"/>
<dbReference type="PaxDb" id="3635-A0A1U8HNQ4"/>
<keyword evidence="2" id="KW-1185">Reference proteome</keyword>
<proteinExistence type="predicted"/>
<protein>
    <recommendedName>
        <fullName evidence="1">Tf2-1-like SH3-like domain-containing protein</fullName>
    </recommendedName>
</protein>
<evidence type="ECO:0000313" key="3">
    <source>
        <dbReference type="RefSeq" id="XP_016667656.1"/>
    </source>
</evidence>
<dbReference type="Proteomes" id="UP000818029">
    <property type="component" value="Chromosome A03"/>
</dbReference>
<sequence length="120" mass="14428">MRDIEYSTGDYVFFKISSWKKVLQFRYKGKLSTRFIGSYRILKCVGPIAYQLELPPEVNRIHDMFHVSMLRRYRSDPPYIVSIEEIEVMPDLTFEREPVQILNRDIKVLRRKYVPLLKVL</sequence>
<gene>
    <name evidence="3" type="primary">LOC107887956</name>
</gene>